<dbReference type="EMBL" id="NHNT01000008">
    <property type="protein sequence ID" value="OUZ38505.1"/>
    <property type="molecule type" value="Genomic_DNA"/>
</dbReference>
<evidence type="ECO:0000259" key="4">
    <source>
        <dbReference type="PROSITE" id="PS51462"/>
    </source>
</evidence>
<protein>
    <submittedName>
        <fullName evidence="5">Phosphohydrolase</fullName>
    </submittedName>
</protein>
<evidence type="ECO:0000313" key="5">
    <source>
        <dbReference type="EMBL" id="OUZ38505.1"/>
    </source>
</evidence>
<keyword evidence="6" id="KW-1185">Reference proteome</keyword>
<dbReference type="Pfam" id="PF00293">
    <property type="entry name" value="NUDIX"/>
    <property type="match status" value="1"/>
</dbReference>
<dbReference type="InterPro" id="IPR020084">
    <property type="entry name" value="NUDIX_hydrolase_CS"/>
</dbReference>
<comment type="similarity">
    <text evidence="3">Belongs to the Nudix hydrolase family.</text>
</comment>
<dbReference type="Gene3D" id="3.90.79.10">
    <property type="entry name" value="Nucleoside Triphosphate Pyrophosphohydrolase"/>
    <property type="match status" value="1"/>
</dbReference>
<evidence type="ECO:0000256" key="1">
    <source>
        <dbReference type="ARBA" id="ARBA00001946"/>
    </source>
</evidence>
<reference evidence="5 6" key="1">
    <citation type="journal article" date="2017" name="Int. J. Syst. Evol. Microbiol.">
        <title>Solibacillus kalamii sp. nov., isolated from a high-efficiency particulate arrestance filter system used in the International Space Station.</title>
        <authorList>
            <person name="Checinska Sielaff A."/>
            <person name="Kumar R.M."/>
            <person name="Pal D."/>
            <person name="Mayilraj S."/>
            <person name="Venkateswaran K."/>
        </authorList>
    </citation>
    <scope>NUCLEOTIDE SEQUENCE [LARGE SCALE GENOMIC DNA]</scope>
    <source>
        <strain evidence="5 6">ISSFR-015</strain>
    </source>
</reference>
<comment type="caution">
    <text evidence="5">The sequence shown here is derived from an EMBL/GenBank/DDBJ whole genome shotgun (WGS) entry which is preliminary data.</text>
</comment>
<accession>A0ABX3ZG10</accession>
<evidence type="ECO:0000256" key="3">
    <source>
        <dbReference type="RuleBase" id="RU003476"/>
    </source>
</evidence>
<name>A0ABX3ZG10_9BACL</name>
<dbReference type="PROSITE" id="PS51462">
    <property type="entry name" value="NUDIX"/>
    <property type="match status" value="1"/>
</dbReference>
<dbReference type="RefSeq" id="WP_087617739.1">
    <property type="nucleotide sequence ID" value="NZ_JAFBEY010000006.1"/>
</dbReference>
<organism evidence="5 6">
    <name type="scientific">Solibacillus kalamii</name>
    <dbReference type="NCBI Taxonomy" id="1748298"/>
    <lineage>
        <taxon>Bacteria</taxon>
        <taxon>Bacillati</taxon>
        <taxon>Bacillota</taxon>
        <taxon>Bacilli</taxon>
        <taxon>Bacillales</taxon>
        <taxon>Caryophanaceae</taxon>
        <taxon>Solibacillus</taxon>
    </lineage>
</organism>
<dbReference type="InterPro" id="IPR015797">
    <property type="entry name" value="NUDIX_hydrolase-like_dom_sf"/>
</dbReference>
<dbReference type="CDD" id="cd02883">
    <property type="entry name" value="NUDIX_Hydrolase"/>
    <property type="match status" value="1"/>
</dbReference>
<proteinExistence type="inferred from homology"/>
<dbReference type="PROSITE" id="PS00893">
    <property type="entry name" value="NUDIX_BOX"/>
    <property type="match status" value="1"/>
</dbReference>
<dbReference type="PANTHER" id="PTHR43046:SF2">
    <property type="entry name" value="8-OXO-DGTP DIPHOSPHATASE-RELATED"/>
    <property type="match status" value="1"/>
</dbReference>
<dbReference type="PRINTS" id="PR00502">
    <property type="entry name" value="NUDIXFAMILY"/>
</dbReference>
<evidence type="ECO:0000256" key="2">
    <source>
        <dbReference type="ARBA" id="ARBA00022801"/>
    </source>
</evidence>
<dbReference type="InterPro" id="IPR000086">
    <property type="entry name" value="NUDIX_hydrolase_dom"/>
</dbReference>
<dbReference type="InterPro" id="IPR020476">
    <property type="entry name" value="Nudix_hydrolase"/>
</dbReference>
<keyword evidence="2 3" id="KW-0378">Hydrolase</keyword>
<feature type="domain" description="Nudix hydrolase" evidence="4">
    <location>
        <begin position="4"/>
        <end position="129"/>
    </location>
</feature>
<dbReference type="PANTHER" id="PTHR43046">
    <property type="entry name" value="GDP-MANNOSE MANNOSYL HYDROLASE"/>
    <property type="match status" value="1"/>
</dbReference>
<dbReference type="SUPFAM" id="SSF55811">
    <property type="entry name" value="Nudix"/>
    <property type="match status" value="1"/>
</dbReference>
<gene>
    <name evidence="5" type="ORF">CBM15_12180</name>
</gene>
<comment type="cofactor">
    <cofactor evidence="1">
        <name>Mg(2+)</name>
        <dbReference type="ChEBI" id="CHEBI:18420"/>
    </cofactor>
</comment>
<sequence length="131" mass="15143">MKYKLWNGASAIIIKDNRVLMIRTIDSNSWSIPSGGVEDGETVEEACIREVAEETGYEVKIVKELHTKKTIVKEYKVTTQYFLCEITGGDIQYKDPDEEIEEISWMNRNEISKLIYTYPEDQEVIEQLLSS</sequence>
<dbReference type="Proteomes" id="UP000196594">
    <property type="component" value="Unassembled WGS sequence"/>
</dbReference>
<evidence type="ECO:0000313" key="6">
    <source>
        <dbReference type="Proteomes" id="UP000196594"/>
    </source>
</evidence>